<dbReference type="OrthoDB" id="9815027at2"/>
<dbReference type="InterPro" id="IPR011059">
    <property type="entry name" value="Metal-dep_hydrolase_composite"/>
</dbReference>
<dbReference type="InterPro" id="IPR052349">
    <property type="entry name" value="Metallo-hydrolase_Enzymes"/>
</dbReference>
<feature type="domain" description="Amidohydrolase 3" evidence="1">
    <location>
        <begin position="118"/>
        <end position="404"/>
    </location>
</feature>
<sequence length="416" mass="44599">MNNSAYWFVNVRLESGYHYEDGVVAGTETEVCHIRVENGKIADIVPAAAGSLPNDGLPQHDAAGLLMLPAFKEMHIHIDKTYFSGPWRAVRPVSYIFGRIEEERELLPKLLPSAQERAENMLGLLLGFGSTHVRTHCNIDPVVGLKNLEATMKALETYSGKLSHEVVAFPQHGLLRSDAVGLVREAMRHGATHVGGVDPATVDENIEKSLQTIMDIAFETNACVDIHIHDRGETGISTMHRLAELTEQAGWQNRVTVSHAFGFAGDAAAAAELAERFAGLGISITSTVPFGSLIMPIPMLRGKGVQVELGNDSITDHWSPFGTGDCLEKAGKLAELYLFVDERSLAESLGFITGGVTPLNAEGKRVWPSVGLAADAVFVQASCSAEAVARRAKRKAVLFGGAIVSGSLTEGAANLP</sequence>
<dbReference type="NCBIfam" id="NF005312">
    <property type="entry name" value="PRK06846.1"/>
    <property type="match status" value="1"/>
</dbReference>
<dbReference type="SUPFAM" id="SSF51338">
    <property type="entry name" value="Composite domain of metallo-dependent hydrolases"/>
    <property type="match status" value="1"/>
</dbReference>
<evidence type="ECO:0000313" key="2">
    <source>
        <dbReference type="EMBL" id="RAV23174.1"/>
    </source>
</evidence>
<dbReference type="RefSeq" id="WP_113029285.1">
    <property type="nucleotide sequence ID" value="NZ_QMFB01000001.1"/>
</dbReference>
<gene>
    <name evidence="2" type="ORF">DQG23_02985</name>
</gene>
<dbReference type="PANTHER" id="PTHR32027">
    <property type="entry name" value="CYTOSINE DEAMINASE"/>
    <property type="match status" value="1"/>
</dbReference>
<dbReference type="AlphaFoldDB" id="A0A329MUU5"/>
<keyword evidence="3" id="KW-1185">Reference proteome</keyword>
<dbReference type="InterPro" id="IPR013108">
    <property type="entry name" value="Amidohydro_3"/>
</dbReference>
<dbReference type="Proteomes" id="UP000250369">
    <property type="component" value="Unassembled WGS sequence"/>
</dbReference>
<organism evidence="2 3">
    <name type="scientific">Paenibacillus contaminans</name>
    <dbReference type="NCBI Taxonomy" id="450362"/>
    <lineage>
        <taxon>Bacteria</taxon>
        <taxon>Bacillati</taxon>
        <taxon>Bacillota</taxon>
        <taxon>Bacilli</taxon>
        <taxon>Bacillales</taxon>
        <taxon>Paenibacillaceae</taxon>
        <taxon>Paenibacillus</taxon>
    </lineage>
</organism>
<evidence type="ECO:0000259" key="1">
    <source>
        <dbReference type="Pfam" id="PF07969"/>
    </source>
</evidence>
<reference evidence="2 3" key="1">
    <citation type="journal article" date="2009" name="Int. J. Syst. Evol. Microbiol.">
        <title>Paenibacillus contaminans sp. nov., isolated from a contaminated laboratory plate.</title>
        <authorList>
            <person name="Chou J.H."/>
            <person name="Lee J.H."/>
            <person name="Lin M.C."/>
            <person name="Chang P.S."/>
            <person name="Arun A.B."/>
            <person name="Young C.C."/>
            <person name="Chen W.M."/>
        </authorList>
    </citation>
    <scope>NUCLEOTIDE SEQUENCE [LARGE SCALE GENOMIC DNA]</scope>
    <source>
        <strain evidence="2 3">CKOBP-6</strain>
    </source>
</reference>
<dbReference type="PANTHER" id="PTHR32027:SF9">
    <property type="entry name" value="BLL3847 PROTEIN"/>
    <property type="match status" value="1"/>
</dbReference>
<dbReference type="SUPFAM" id="SSF51556">
    <property type="entry name" value="Metallo-dependent hydrolases"/>
    <property type="match status" value="1"/>
</dbReference>
<dbReference type="Gene3D" id="3.20.20.140">
    <property type="entry name" value="Metal-dependent hydrolases"/>
    <property type="match status" value="1"/>
</dbReference>
<dbReference type="InterPro" id="IPR032466">
    <property type="entry name" value="Metal_Hydrolase"/>
</dbReference>
<name>A0A329MUU5_9BACL</name>
<dbReference type="CDD" id="cd01293">
    <property type="entry name" value="Bact_CD"/>
    <property type="match status" value="1"/>
</dbReference>
<evidence type="ECO:0000313" key="3">
    <source>
        <dbReference type="Proteomes" id="UP000250369"/>
    </source>
</evidence>
<proteinExistence type="predicted"/>
<protein>
    <submittedName>
        <fullName evidence="2">Deaminase</fullName>
    </submittedName>
</protein>
<comment type="caution">
    <text evidence="2">The sequence shown here is derived from an EMBL/GenBank/DDBJ whole genome shotgun (WGS) entry which is preliminary data.</text>
</comment>
<dbReference type="GO" id="GO:0016814">
    <property type="term" value="F:hydrolase activity, acting on carbon-nitrogen (but not peptide) bonds, in cyclic amidines"/>
    <property type="evidence" value="ECO:0007669"/>
    <property type="project" value="TreeGrafter"/>
</dbReference>
<dbReference type="Pfam" id="PF07969">
    <property type="entry name" value="Amidohydro_3"/>
    <property type="match status" value="1"/>
</dbReference>
<dbReference type="EMBL" id="QMFB01000001">
    <property type="protein sequence ID" value="RAV23174.1"/>
    <property type="molecule type" value="Genomic_DNA"/>
</dbReference>
<dbReference type="Gene3D" id="2.30.40.10">
    <property type="entry name" value="Urease, subunit C, domain 1"/>
    <property type="match status" value="1"/>
</dbReference>
<accession>A0A329MUU5</accession>